<dbReference type="AlphaFoldDB" id="A0A845ADP3"/>
<dbReference type="Proteomes" id="UP000460561">
    <property type="component" value="Unassembled WGS sequence"/>
</dbReference>
<dbReference type="InterPro" id="IPR039261">
    <property type="entry name" value="FNR_nucleotide-bd"/>
</dbReference>
<gene>
    <name evidence="4" type="ORF">GRI39_12815</name>
</gene>
<dbReference type="RefSeq" id="WP_160740120.1">
    <property type="nucleotide sequence ID" value="NZ_WTYQ01000005.1"/>
</dbReference>
<protein>
    <submittedName>
        <fullName evidence="4">Siderophore-interacting protein</fullName>
    </submittedName>
</protein>
<evidence type="ECO:0000259" key="2">
    <source>
        <dbReference type="Pfam" id="PF04954"/>
    </source>
</evidence>
<evidence type="ECO:0000313" key="5">
    <source>
        <dbReference type="Proteomes" id="UP000460561"/>
    </source>
</evidence>
<dbReference type="Gene3D" id="3.40.50.80">
    <property type="entry name" value="Nucleotide-binding domain of ferredoxin-NADP reductase (FNR) module"/>
    <property type="match status" value="1"/>
</dbReference>
<dbReference type="Pfam" id="PF04954">
    <property type="entry name" value="SIP"/>
    <property type="match status" value="1"/>
</dbReference>
<accession>A0A845ADP3</accession>
<evidence type="ECO:0000256" key="1">
    <source>
        <dbReference type="ARBA" id="ARBA00035644"/>
    </source>
</evidence>
<proteinExistence type="inferred from homology"/>
<comment type="similarity">
    <text evidence="1">Belongs to the SIP oxidoreductase family.</text>
</comment>
<organism evidence="4 5">
    <name type="scientific">Altericroceibacterium indicum</name>
    <dbReference type="NCBI Taxonomy" id="374177"/>
    <lineage>
        <taxon>Bacteria</taxon>
        <taxon>Pseudomonadati</taxon>
        <taxon>Pseudomonadota</taxon>
        <taxon>Alphaproteobacteria</taxon>
        <taxon>Sphingomonadales</taxon>
        <taxon>Erythrobacteraceae</taxon>
        <taxon>Altericroceibacterium</taxon>
    </lineage>
</organism>
<sequence>MVREEKHDRGLEFVTAVVERVSQPFESVRRVTARLPEIIDHAAWGRANVAFRIFLGDDYGGASRIYTVRKFDPARRTISFDIILHGESSPMMQWSSQLDRDARFDIAGPRPHFLIPDANGKKLALFLDATGIPALCAILAEAEAPIPGTGWVHVDDESYFAELPACPGLTLHRIGGAGTGDVPLLEQTLALNDPMIGSVWGAGERKEMRTIRAHFRDTLGLPASAVAVAGYWTSGISNSQVDKIRQKVYESLLAKGGTPEEFDDLALEL</sequence>
<keyword evidence="5" id="KW-1185">Reference proteome</keyword>
<dbReference type="InterPro" id="IPR007037">
    <property type="entry name" value="SIP_rossman_dom"/>
</dbReference>
<dbReference type="OrthoDB" id="9814826at2"/>
<dbReference type="InterPro" id="IPR039374">
    <property type="entry name" value="SIP_fam"/>
</dbReference>
<dbReference type="PANTHER" id="PTHR30157:SF0">
    <property type="entry name" value="NADPH-DEPENDENT FERRIC-CHELATE REDUCTASE"/>
    <property type="match status" value="1"/>
</dbReference>
<comment type="caution">
    <text evidence="4">The sequence shown here is derived from an EMBL/GenBank/DDBJ whole genome shotgun (WGS) entry which is preliminary data.</text>
</comment>
<name>A0A845ADP3_9SPHN</name>
<dbReference type="Pfam" id="PF08021">
    <property type="entry name" value="FAD_binding_9"/>
    <property type="match status" value="1"/>
</dbReference>
<evidence type="ECO:0000259" key="3">
    <source>
        <dbReference type="Pfam" id="PF08021"/>
    </source>
</evidence>
<feature type="domain" description="Siderophore-interacting FAD-binding" evidence="3">
    <location>
        <begin position="61"/>
        <end position="110"/>
    </location>
</feature>
<dbReference type="InterPro" id="IPR013113">
    <property type="entry name" value="SIP_FAD-bd"/>
</dbReference>
<feature type="domain" description="SIP-like Rossmann fold" evidence="2">
    <location>
        <begin position="123"/>
        <end position="235"/>
    </location>
</feature>
<dbReference type="PANTHER" id="PTHR30157">
    <property type="entry name" value="FERRIC REDUCTASE, NADPH-DEPENDENT"/>
    <property type="match status" value="1"/>
</dbReference>
<evidence type="ECO:0000313" key="4">
    <source>
        <dbReference type="EMBL" id="MXP26915.1"/>
    </source>
</evidence>
<dbReference type="EMBL" id="WTYQ01000005">
    <property type="protein sequence ID" value="MXP26915.1"/>
    <property type="molecule type" value="Genomic_DNA"/>
</dbReference>
<reference evidence="4 5" key="1">
    <citation type="submission" date="2019-12" db="EMBL/GenBank/DDBJ databases">
        <title>Genomic-based taxomic classification of the family Erythrobacteraceae.</title>
        <authorList>
            <person name="Xu L."/>
        </authorList>
    </citation>
    <scope>NUCLEOTIDE SEQUENCE [LARGE SCALE GENOMIC DNA]</scope>
    <source>
        <strain evidence="4 5">DSM 18604</strain>
    </source>
</reference>
<dbReference type="Gene3D" id="2.40.30.10">
    <property type="entry name" value="Translation factors"/>
    <property type="match status" value="1"/>
</dbReference>
<dbReference type="CDD" id="cd06193">
    <property type="entry name" value="siderophore_interacting"/>
    <property type="match status" value="1"/>
</dbReference>